<keyword evidence="1" id="KW-0812">Transmembrane</keyword>
<reference evidence="2" key="1">
    <citation type="submission" date="2022-01" db="EMBL/GenBank/DDBJ databases">
        <authorList>
            <person name="Braso-Vives M."/>
        </authorList>
    </citation>
    <scope>NUCLEOTIDE SEQUENCE</scope>
</reference>
<dbReference type="OrthoDB" id="10445304at2759"/>
<dbReference type="Proteomes" id="UP000838412">
    <property type="component" value="Chromosome 1"/>
</dbReference>
<dbReference type="AlphaFoldDB" id="A0A8J9W0C6"/>
<proteinExistence type="predicted"/>
<gene>
    <name evidence="2" type="primary">Hypp455</name>
    <name evidence="2" type="ORF">BLAG_LOCUS1563</name>
</gene>
<accession>A0A8J9W0C6</accession>
<dbReference type="EMBL" id="OV696686">
    <property type="protein sequence ID" value="CAH1232419.1"/>
    <property type="molecule type" value="Genomic_DNA"/>
</dbReference>
<sequence length="96" mass="10515">MSSSVSAVVMVLVSGFVVLNVVCVVSAMSSEVYPKTPGAPDCLKEGQQCGLYFHRGEVISPTCCKPLVCGYQDWEYYCLRPEEFLRGALFGKREAP</sequence>
<keyword evidence="3" id="KW-1185">Reference proteome</keyword>
<protein>
    <submittedName>
        <fullName evidence="2">Hypp455 protein</fullName>
    </submittedName>
</protein>
<keyword evidence="1" id="KW-0472">Membrane</keyword>
<evidence type="ECO:0000313" key="3">
    <source>
        <dbReference type="Proteomes" id="UP000838412"/>
    </source>
</evidence>
<evidence type="ECO:0000256" key="1">
    <source>
        <dbReference type="SAM" id="Phobius"/>
    </source>
</evidence>
<organism evidence="2 3">
    <name type="scientific">Branchiostoma lanceolatum</name>
    <name type="common">Common lancelet</name>
    <name type="synonym">Amphioxus lanceolatum</name>
    <dbReference type="NCBI Taxonomy" id="7740"/>
    <lineage>
        <taxon>Eukaryota</taxon>
        <taxon>Metazoa</taxon>
        <taxon>Chordata</taxon>
        <taxon>Cephalochordata</taxon>
        <taxon>Leptocardii</taxon>
        <taxon>Amphioxiformes</taxon>
        <taxon>Branchiostomatidae</taxon>
        <taxon>Branchiostoma</taxon>
    </lineage>
</organism>
<keyword evidence="1" id="KW-1133">Transmembrane helix</keyword>
<evidence type="ECO:0000313" key="2">
    <source>
        <dbReference type="EMBL" id="CAH1232419.1"/>
    </source>
</evidence>
<name>A0A8J9W0C6_BRALA</name>
<feature type="transmembrane region" description="Helical" evidence="1">
    <location>
        <begin position="6"/>
        <end position="27"/>
    </location>
</feature>